<keyword evidence="3" id="KW-1185">Reference proteome</keyword>
<accession>A0A822YRH9</accession>
<feature type="signal peptide" evidence="1">
    <location>
        <begin position="1"/>
        <end position="19"/>
    </location>
</feature>
<evidence type="ECO:0008006" key="4">
    <source>
        <dbReference type="Google" id="ProtNLM"/>
    </source>
</evidence>
<organism evidence="2 3">
    <name type="scientific">Nelumbo nucifera</name>
    <name type="common">Sacred lotus</name>
    <dbReference type="NCBI Taxonomy" id="4432"/>
    <lineage>
        <taxon>Eukaryota</taxon>
        <taxon>Viridiplantae</taxon>
        <taxon>Streptophyta</taxon>
        <taxon>Embryophyta</taxon>
        <taxon>Tracheophyta</taxon>
        <taxon>Spermatophyta</taxon>
        <taxon>Magnoliopsida</taxon>
        <taxon>Proteales</taxon>
        <taxon>Nelumbonaceae</taxon>
        <taxon>Nelumbo</taxon>
    </lineage>
</organism>
<evidence type="ECO:0000313" key="2">
    <source>
        <dbReference type="EMBL" id="DAD35127.1"/>
    </source>
</evidence>
<dbReference type="Proteomes" id="UP000607653">
    <property type="component" value="Unassembled WGS sequence"/>
</dbReference>
<sequence length="71" mass="7768">MGSHLYHLSLALLVHFRLNLDPSDFGALSLVRVVSTVNATYQRTRVIQPLVSSARGDSPVTRQCSASQELS</sequence>
<name>A0A822YRH9_NELNU</name>
<gene>
    <name evidence="2" type="ORF">HUJ06_005768</name>
</gene>
<reference evidence="2 3" key="1">
    <citation type="journal article" date="2020" name="Mol. Biol. Evol.">
        <title>Distinct Expression and Methylation Patterns for Genes with Different Fates following a Single Whole-Genome Duplication in Flowering Plants.</title>
        <authorList>
            <person name="Shi T."/>
            <person name="Rahmani R.S."/>
            <person name="Gugger P.F."/>
            <person name="Wang M."/>
            <person name="Li H."/>
            <person name="Zhang Y."/>
            <person name="Li Z."/>
            <person name="Wang Q."/>
            <person name="Van de Peer Y."/>
            <person name="Marchal K."/>
            <person name="Chen J."/>
        </authorList>
    </citation>
    <scope>NUCLEOTIDE SEQUENCE [LARGE SCALE GENOMIC DNA]</scope>
    <source>
        <tissue evidence="2">Leaf</tissue>
    </source>
</reference>
<keyword evidence="1" id="KW-0732">Signal</keyword>
<proteinExistence type="predicted"/>
<feature type="chain" id="PRO_5032493524" description="Secreted protein" evidence="1">
    <location>
        <begin position="20"/>
        <end position="71"/>
    </location>
</feature>
<protein>
    <recommendedName>
        <fullName evidence="4">Secreted protein</fullName>
    </recommendedName>
</protein>
<comment type="caution">
    <text evidence="2">The sequence shown here is derived from an EMBL/GenBank/DDBJ whole genome shotgun (WGS) entry which is preliminary data.</text>
</comment>
<evidence type="ECO:0000256" key="1">
    <source>
        <dbReference type="SAM" id="SignalP"/>
    </source>
</evidence>
<dbReference type="AlphaFoldDB" id="A0A822YRH9"/>
<evidence type="ECO:0000313" key="3">
    <source>
        <dbReference type="Proteomes" id="UP000607653"/>
    </source>
</evidence>
<dbReference type="EMBL" id="DUZY01000004">
    <property type="protein sequence ID" value="DAD35127.1"/>
    <property type="molecule type" value="Genomic_DNA"/>
</dbReference>